<organism evidence="1 2">
    <name type="scientific">Scutellospora calospora</name>
    <dbReference type="NCBI Taxonomy" id="85575"/>
    <lineage>
        <taxon>Eukaryota</taxon>
        <taxon>Fungi</taxon>
        <taxon>Fungi incertae sedis</taxon>
        <taxon>Mucoromycota</taxon>
        <taxon>Glomeromycotina</taxon>
        <taxon>Glomeromycetes</taxon>
        <taxon>Diversisporales</taxon>
        <taxon>Gigasporaceae</taxon>
        <taxon>Scutellospora</taxon>
    </lineage>
</organism>
<gene>
    <name evidence="1" type="ORF">SCALOS_LOCUS4274</name>
</gene>
<sequence length="273" mass="31591">MLTTLIYNQDYTSPNNSIQFNFSNTYLSSEGTNRSQASILFHNANTNSNQINNSEHRLMMSRNLIRPEQQHKSSSQLSTILLDDILNSYSSAGYNLTNRSQESLYQQNSHIQNSASSLYKNNESSILELTDKELIINLVMEQCKLLFLHIRNPTKKICEILIKKIVLLMDFISKEFKQLFRKIHEYFDNFWHTFNKDIASLAKDLLVKNCNPTNENIEKFVAEKPSYSKDVLTKIKKLDQLTFQLTIPSASQCNYVNKLELNQTGIELSLDNE</sequence>
<keyword evidence="2" id="KW-1185">Reference proteome</keyword>
<comment type="caution">
    <text evidence="1">The sequence shown here is derived from an EMBL/GenBank/DDBJ whole genome shotgun (WGS) entry which is preliminary data.</text>
</comment>
<accession>A0ACA9LEM6</accession>
<dbReference type="EMBL" id="CAJVPM010005635">
    <property type="protein sequence ID" value="CAG8526351.1"/>
    <property type="molecule type" value="Genomic_DNA"/>
</dbReference>
<reference evidence="1" key="1">
    <citation type="submission" date="2021-06" db="EMBL/GenBank/DDBJ databases">
        <authorList>
            <person name="Kallberg Y."/>
            <person name="Tangrot J."/>
            <person name="Rosling A."/>
        </authorList>
    </citation>
    <scope>NUCLEOTIDE SEQUENCE</scope>
    <source>
        <strain evidence="1">AU212A</strain>
    </source>
</reference>
<evidence type="ECO:0000313" key="1">
    <source>
        <dbReference type="EMBL" id="CAG8526351.1"/>
    </source>
</evidence>
<evidence type="ECO:0000313" key="2">
    <source>
        <dbReference type="Proteomes" id="UP000789860"/>
    </source>
</evidence>
<protein>
    <submittedName>
        <fullName evidence="1">9275_t:CDS:1</fullName>
    </submittedName>
</protein>
<name>A0ACA9LEM6_9GLOM</name>
<proteinExistence type="predicted"/>
<dbReference type="Proteomes" id="UP000789860">
    <property type="component" value="Unassembled WGS sequence"/>
</dbReference>